<dbReference type="NCBIfam" id="TIGR00693">
    <property type="entry name" value="thiE"/>
    <property type="match status" value="1"/>
</dbReference>
<name>A0A2T4Q1W9_STAWA</name>
<comment type="caution">
    <text evidence="13">The sequence shown here is derived from an EMBL/GenBank/DDBJ whole genome shotgun (WGS) entry which is preliminary data.</text>
</comment>
<evidence type="ECO:0000256" key="11">
    <source>
        <dbReference type="RuleBase" id="RU004253"/>
    </source>
</evidence>
<comment type="catalytic activity">
    <reaction evidence="7 9 10">
        <text>2-(2-carboxy-4-methylthiazol-5-yl)ethyl phosphate + 4-amino-2-methyl-5-(diphosphooxymethyl)pyrimidine + 2 H(+) = thiamine phosphate + CO2 + diphosphate</text>
        <dbReference type="Rhea" id="RHEA:47848"/>
        <dbReference type="ChEBI" id="CHEBI:15378"/>
        <dbReference type="ChEBI" id="CHEBI:16526"/>
        <dbReference type="ChEBI" id="CHEBI:33019"/>
        <dbReference type="ChEBI" id="CHEBI:37575"/>
        <dbReference type="ChEBI" id="CHEBI:57841"/>
        <dbReference type="ChEBI" id="CHEBI:62890"/>
        <dbReference type="EC" id="2.5.1.3"/>
    </reaction>
</comment>
<comment type="catalytic activity">
    <reaction evidence="8 9 10">
        <text>2-[(2R,5Z)-2-carboxy-4-methylthiazol-5(2H)-ylidene]ethyl phosphate + 4-amino-2-methyl-5-(diphosphooxymethyl)pyrimidine + 2 H(+) = thiamine phosphate + CO2 + diphosphate</text>
        <dbReference type="Rhea" id="RHEA:47844"/>
        <dbReference type="ChEBI" id="CHEBI:15378"/>
        <dbReference type="ChEBI" id="CHEBI:16526"/>
        <dbReference type="ChEBI" id="CHEBI:33019"/>
        <dbReference type="ChEBI" id="CHEBI:37575"/>
        <dbReference type="ChEBI" id="CHEBI:57841"/>
        <dbReference type="ChEBI" id="CHEBI:62899"/>
        <dbReference type="EC" id="2.5.1.3"/>
    </reaction>
</comment>
<evidence type="ECO:0000256" key="5">
    <source>
        <dbReference type="ARBA" id="ARBA00022977"/>
    </source>
</evidence>
<dbReference type="InterPro" id="IPR036206">
    <property type="entry name" value="ThiamineP_synth_sf"/>
</dbReference>
<dbReference type="Gene3D" id="3.20.20.70">
    <property type="entry name" value="Aldolase class I"/>
    <property type="match status" value="1"/>
</dbReference>
<evidence type="ECO:0000256" key="6">
    <source>
        <dbReference type="ARBA" id="ARBA00047334"/>
    </source>
</evidence>
<sequence length="213" mass="23179">MSFKATDLKIYFICGTQDIPEHQTIQGILTQALEAGITMFQFREKGDKALTGSKKEKLAKELQALCQSYDVPFIVNDDVSLAKSINADGIHVGQDDEDVRAFANDFQEKIIGLSVGNLNEYEKSDLTNVDYIGVGPMFETPSKSDASAPVGPDMITQLRQKMGDFPMVAIGGINEENVALIANAGADGISVISAISKSNNIDNTVNEFKKYFN</sequence>
<feature type="binding site" evidence="9">
    <location>
        <position position="76"/>
    </location>
    <ligand>
        <name>4-amino-2-methyl-5-(diphosphooxymethyl)pyrimidine</name>
        <dbReference type="ChEBI" id="CHEBI:57841"/>
    </ligand>
</feature>
<dbReference type="InterPro" id="IPR013785">
    <property type="entry name" value="Aldolase_TIM"/>
</dbReference>
<protein>
    <recommendedName>
        <fullName evidence="9">Thiamine-phosphate synthase</fullName>
        <shortName evidence="9">TP synthase</shortName>
        <shortName evidence="9">TPS</shortName>
        <ecNumber evidence="9">2.5.1.3</ecNumber>
    </recommendedName>
    <alternativeName>
        <fullName evidence="9">Thiamine-phosphate pyrophosphorylase</fullName>
        <shortName evidence="9">TMP pyrophosphorylase</shortName>
        <shortName evidence="9">TMP-PPase</shortName>
    </alternativeName>
</protein>
<evidence type="ECO:0000256" key="8">
    <source>
        <dbReference type="ARBA" id="ARBA00047883"/>
    </source>
</evidence>
<evidence type="ECO:0000256" key="1">
    <source>
        <dbReference type="ARBA" id="ARBA00005165"/>
    </source>
</evidence>
<evidence type="ECO:0000256" key="2">
    <source>
        <dbReference type="ARBA" id="ARBA00022679"/>
    </source>
</evidence>
<feature type="binding site" evidence="9">
    <location>
        <position position="143"/>
    </location>
    <ligand>
        <name>4-amino-2-methyl-5-(diphosphooxymethyl)pyrimidine</name>
        <dbReference type="ChEBI" id="CHEBI:57841"/>
    </ligand>
</feature>
<dbReference type="PANTHER" id="PTHR20857">
    <property type="entry name" value="THIAMINE-PHOSPHATE PYROPHOSPHORYLASE"/>
    <property type="match status" value="1"/>
</dbReference>
<dbReference type="GO" id="GO:0009228">
    <property type="term" value="P:thiamine biosynthetic process"/>
    <property type="evidence" value="ECO:0007669"/>
    <property type="project" value="UniProtKB-KW"/>
</dbReference>
<keyword evidence="5 9" id="KW-0784">Thiamine biosynthesis</keyword>
<dbReference type="PANTHER" id="PTHR20857:SF15">
    <property type="entry name" value="THIAMINE-PHOSPHATE SYNTHASE"/>
    <property type="match status" value="1"/>
</dbReference>
<feature type="binding site" evidence="9">
    <location>
        <position position="96"/>
    </location>
    <ligand>
        <name>Mg(2+)</name>
        <dbReference type="ChEBI" id="CHEBI:18420"/>
    </ligand>
</feature>
<evidence type="ECO:0000313" key="13">
    <source>
        <dbReference type="EMBL" id="PTI51777.1"/>
    </source>
</evidence>
<evidence type="ECO:0000256" key="4">
    <source>
        <dbReference type="ARBA" id="ARBA00022842"/>
    </source>
</evidence>
<evidence type="ECO:0000256" key="7">
    <source>
        <dbReference type="ARBA" id="ARBA00047851"/>
    </source>
</evidence>
<dbReference type="Pfam" id="PF02581">
    <property type="entry name" value="TMP-TENI"/>
    <property type="match status" value="1"/>
</dbReference>
<dbReference type="CDD" id="cd00564">
    <property type="entry name" value="TMP_TenI"/>
    <property type="match status" value="1"/>
</dbReference>
<evidence type="ECO:0000256" key="9">
    <source>
        <dbReference type="HAMAP-Rule" id="MF_00097"/>
    </source>
</evidence>
<comment type="function">
    <text evidence="9">Condenses 4-methyl-5-(beta-hydroxyethyl)thiazole monophosphate (THZ-P) and 2-methyl-4-amino-5-hydroxymethyl pyrimidine pyrophosphate (HMP-PP) to form thiamine monophosphate (TMP).</text>
</comment>
<feature type="binding site" evidence="9">
    <location>
        <position position="77"/>
    </location>
    <ligand>
        <name>Mg(2+)</name>
        <dbReference type="ChEBI" id="CHEBI:18420"/>
    </ligand>
</feature>
<dbReference type="STRING" id="1194526.A284_04010"/>
<dbReference type="AlphaFoldDB" id="A0A2T4Q1W9"/>
<evidence type="ECO:0000313" key="14">
    <source>
        <dbReference type="Proteomes" id="UP000240717"/>
    </source>
</evidence>
<dbReference type="GO" id="GO:0009229">
    <property type="term" value="P:thiamine diphosphate biosynthetic process"/>
    <property type="evidence" value="ECO:0007669"/>
    <property type="project" value="UniProtKB-UniRule"/>
</dbReference>
<comment type="cofactor">
    <cofactor evidence="9">
        <name>Mg(2+)</name>
        <dbReference type="ChEBI" id="CHEBI:18420"/>
    </cofactor>
    <text evidence="9">Binds 1 Mg(2+) ion per subunit.</text>
</comment>
<feature type="binding site" evidence="9">
    <location>
        <begin position="192"/>
        <end position="193"/>
    </location>
    <ligand>
        <name>2-[(2R,5Z)-2-carboxy-4-methylthiazol-5(2H)-ylidene]ethyl phosphate</name>
        <dbReference type="ChEBI" id="CHEBI:62899"/>
    </ligand>
</feature>
<dbReference type="RefSeq" id="WP_049423676.1">
    <property type="nucleotide sequence ID" value="NZ_JALCYJ010000006.1"/>
</dbReference>
<keyword evidence="2 9" id="KW-0808">Transferase</keyword>
<reference evidence="13 14" key="1">
    <citation type="journal article" date="2016" name="Front. Microbiol.">
        <title>Comprehensive Phylogenetic Analysis of Bovine Non-aureus Staphylococci Species Based on Whole-Genome Sequencing.</title>
        <authorList>
            <person name="Naushad S."/>
            <person name="Barkema H.W."/>
            <person name="Luby C."/>
            <person name="Condas L.A."/>
            <person name="Nobrega D.B."/>
            <person name="Carson D.A."/>
            <person name="De Buck J."/>
        </authorList>
    </citation>
    <scope>NUCLEOTIDE SEQUENCE [LARGE SCALE GENOMIC DNA]</scope>
    <source>
        <strain evidence="13 14">SNUC 2993</strain>
    </source>
</reference>
<dbReference type="EMBL" id="PZEV01000008">
    <property type="protein sequence ID" value="PTI51777.1"/>
    <property type="molecule type" value="Genomic_DNA"/>
</dbReference>
<accession>A0A2T4Q1W9</accession>
<feature type="binding site" evidence="9">
    <location>
        <begin position="140"/>
        <end position="142"/>
    </location>
    <ligand>
        <name>2-[(2R,5Z)-2-carboxy-4-methylthiazol-5(2H)-ylidene]ethyl phosphate</name>
        <dbReference type="ChEBI" id="CHEBI:62899"/>
    </ligand>
</feature>
<evidence type="ECO:0000256" key="10">
    <source>
        <dbReference type="RuleBase" id="RU003826"/>
    </source>
</evidence>
<feature type="binding site" evidence="9">
    <location>
        <begin position="41"/>
        <end position="45"/>
    </location>
    <ligand>
        <name>4-amino-2-methyl-5-(diphosphooxymethyl)pyrimidine</name>
        <dbReference type="ChEBI" id="CHEBI:57841"/>
    </ligand>
</feature>
<gene>
    <name evidence="9" type="primary">thiE</name>
    <name evidence="13" type="ORF">BU085_03600</name>
</gene>
<dbReference type="Proteomes" id="UP000240717">
    <property type="component" value="Unassembled WGS sequence"/>
</dbReference>
<feature type="domain" description="Thiamine phosphate synthase/TenI" evidence="12">
    <location>
        <begin position="10"/>
        <end position="195"/>
    </location>
</feature>
<dbReference type="UniPathway" id="UPA00060">
    <property type="reaction ID" value="UER00141"/>
</dbReference>
<dbReference type="HAMAP" id="MF_00097">
    <property type="entry name" value="TMP_synthase"/>
    <property type="match status" value="1"/>
</dbReference>
<dbReference type="GO" id="GO:0005737">
    <property type="term" value="C:cytoplasm"/>
    <property type="evidence" value="ECO:0007669"/>
    <property type="project" value="TreeGrafter"/>
</dbReference>
<comment type="pathway">
    <text evidence="1 9 11">Cofactor biosynthesis; thiamine diphosphate biosynthesis; thiamine phosphate from 4-amino-2-methyl-5-diphosphomethylpyrimidine and 4-methyl-5-(2-phosphoethyl)-thiazole: step 1/1.</text>
</comment>
<keyword evidence="4 9" id="KW-0460">Magnesium</keyword>
<dbReference type="GO" id="GO:0000287">
    <property type="term" value="F:magnesium ion binding"/>
    <property type="evidence" value="ECO:0007669"/>
    <property type="project" value="UniProtKB-UniRule"/>
</dbReference>
<comment type="catalytic activity">
    <reaction evidence="6 9 10">
        <text>4-methyl-5-(2-phosphooxyethyl)-thiazole + 4-amino-2-methyl-5-(diphosphooxymethyl)pyrimidine + H(+) = thiamine phosphate + diphosphate</text>
        <dbReference type="Rhea" id="RHEA:22328"/>
        <dbReference type="ChEBI" id="CHEBI:15378"/>
        <dbReference type="ChEBI" id="CHEBI:33019"/>
        <dbReference type="ChEBI" id="CHEBI:37575"/>
        <dbReference type="ChEBI" id="CHEBI:57841"/>
        <dbReference type="ChEBI" id="CHEBI:58296"/>
        <dbReference type="EC" id="2.5.1.3"/>
    </reaction>
</comment>
<dbReference type="SUPFAM" id="SSF51391">
    <property type="entry name" value="Thiamin phosphate synthase"/>
    <property type="match status" value="1"/>
</dbReference>
<evidence type="ECO:0000259" key="12">
    <source>
        <dbReference type="Pfam" id="PF02581"/>
    </source>
</evidence>
<dbReference type="InterPro" id="IPR034291">
    <property type="entry name" value="TMP_synthase"/>
</dbReference>
<dbReference type="EC" id="2.5.1.3" evidence="9"/>
<keyword evidence="3 9" id="KW-0479">Metal-binding</keyword>
<dbReference type="InterPro" id="IPR022998">
    <property type="entry name" value="ThiamineP_synth_TenI"/>
</dbReference>
<dbReference type="GO" id="GO:0004789">
    <property type="term" value="F:thiamine-phosphate diphosphorylase activity"/>
    <property type="evidence" value="ECO:0007669"/>
    <property type="project" value="UniProtKB-UniRule"/>
</dbReference>
<feature type="binding site" evidence="9">
    <location>
        <position position="114"/>
    </location>
    <ligand>
        <name>4-amino-2-methyl-5-(diphosphooxymethyl)pyrimidine</name>
        <dbReference type="ChEBI" id="CHEBI:57841"/>
    </ligand>
</feature>
<dbReference type="FunFam" id="3.20.20.70:FF:000096">
    <property type="entry name" value="Thiamine-phosphate synthase"/>
    <property type="match status" value="1"/>
</dbReference>
<comment type="similarity">
    <text evidence="9 10">Belongs to the thiamine-phosphate synthase family.</text>
</comment>
<proteinExistence type="inferred from homology"/>
<evidence type="ECO:0000256" key="3">
    <source>
        <dbReference type="ARBA" id="ARBA00022723"/>
    </source>
</evidence>
<organism evidence="13 14">
    <name type="scientific">Staphylococcus warneri</name>
    <dbReference type="NCBI Taxonomy" id="1292"/>
    <lineage>
        <taxon>Bacteria</taxon>
        <taxon>Bacillati</taxon>
        <taxon>Bacillota</taxon>
        <taxon>Bacilli</taxon>
        <taxon>Bacillales</taxon>
        <taxon>Staphylococcaceae</taxon>
        <taxon>Staphylococcus</taxon>
    </lineage>
</organism>
<feature type="binding site" evidence="9">
    <location>
        <position position="172"/>
    </location>
    <ligand>
        <name>2-[(2R,5Z)-2-carboxy-4-methylthiazol-5(2H)-ylidene]ethyl phosphate</name>
        <dbReference type="ChEBI" id="CHEBI:62899"/>
    </ligand>
</feature>